<keyword evidence="1" id="KW-0808">Transferase</keyword>
<organism evidence="1 3">
    <name type="scientific">Flagellimonas aequoris</name>
    <dbReference type="NCBI Taxonomy" id="2306997"/>
    <lineage>
        <taxon>Bacteria</taxon>
        <taxon>Pseudomonadati</taxon>
        <taxon>Bacteroidota</taxon>
        <taxon>Flavobacteriia</taxon>
        <taxon>Flavobacteriales</taxon>
        <taxon>Flavobacteriaceae</taxon>
        <taxon>Flagellimonas</taxon>
    </lineage>
</organism>
<evidence type="ECO:0000313" key="1">
    <source>
        <dbReference type="EMBL" id="RIV74387.1"/>
    </source>
</evidence>
<accession>A0A418NBY9</accession>
<comment type="caution">
    <text evidence="1">The sequence shown here is derived from an EMBL/GenBank/DDBJ whole genome shotgun (WGS) entry which is preliminary data.</text>
</comment>
<evidence type="ECO:0000313" key="2">
    <source>
        <dbReference type="EMBL" id="TXK08509.1"/>
    </source>
</evidence>
<proteinExistence type="predicted"/>
<dbReference type="GO" id="GO:0016740">
    <property type="term" value="F:transferase activity"/>
    <property type="evidence" value="ECO:0007669"/>
    <property type="project" value="UniProtKB-KW"/>
</dbReference>
<dbReference type="Pfam" id="PF14305">
    <property type="entry name" value="ATPgrasp_TupA"/>
    <property type="match status" value="1"/>
</dbReference>
<gene>
    <name evidence="1" type="ORF">D2U88_00525</name>
    <name evidence="2" type="ORF">FQ019_00505</name>
</gene>
<reference evidence="2 4" key="2">
    <citation type="submission" date="2019-07" db="EMBL/GenBank/DDBJ databases">
        <title>Draft genome of two Muricauda strains isolated from deep sea.</title>
        <authorList>
            <person name="Sun C."/>
        </authorList>
    </citation>
    <scope>NUCLEOTIDE SEQUENCE [LARGE SCALE GENOMIC DNA]</scope>
    <source>
        <strain evidence="2 4">NH166</strain>
    </source>
</reference>
<keyword evidence="4" id="KW-1185">Reference proteome</keyword>
<name>A0A418NBY9_9FLAO</name>
<dbReference type="EMBL" id="QXFJ01000007">
    <property type="protein sequence ID" value="RIV74387.1"/>
    <property type="molecule type" value="Genomic_DNA"/>
</dbReference>
<dbReference type="OrthoDB" id="9791827at2"/>
<dbReference type="RefSeq" id="WP_119638347.1">
    <property type="nucleotide sequence ID" value="NZ_QXFJ01000007.1"/>
</dbReference>
<dbReference type="SUPFAM" id="SSF56059">
    <property type="entry name" value="Glutathione synthetase ATP-binding domain-like"/>
    <property type="match status" value="1"/>
</dbReference>
<dbReference type="Proteomes" id="UP000284189">
    <property type="component" value="Unassembled WGS sequence"/>
</dbReference>
<reference evidence="1 3" key="1">
    <citation type="submission" date="2018-08" db="EMBL/GenBank/DDBJ databases">
        <title>Proposal of Muricauda 72 sp.nov. and Muricauda NH166 sp.nov., isolated from seawater.</title>
        <authorList>
            <person name="Cheng H."/>
            <person name="Wu Y.-H."/>
            <person name="Guo L.-L."/>
            <person name="Xu X.-W."/>
        </authorList>
    </citation>
    <scope>NUCLEOTIDE SEQUENCE [LARGE SCALE GENOMIC DNA]</scope>
    <source>
        <strain evidence="1 3">NH166</strain>
    </source>
</reference>
<sequence length="311" mass="37506">MGKILDKKKVDKSYILSRFFRLYMQIQYWFVSDKKFMENAYRKKFHRALNWEHPSTYQEKLQWLKLYHRLDIQTQCADKVNVRDYVSKVIGAKYLIPQPLVFGDVKKLKPENLPDYPFIVKCNHNSAAYTIVRDKSTVNWKKERIKFGNLLKQNYYYQSREWQYKNIVPKIIIEELLMDNQGNVPLDYKFYCFNGEPKAIHVSIKRDNVHYVIFFDLEWKKIPLKYEEYSNNNPFPIEKPKRLAEMADLARKLSHHYPFARIDFYHNNDEIYFGEITYDPGSGLLHYEPEPYDQLMGDWISLAGIEKKHRV</sequence>
<protein>
    <submittedName>
        <fullName evidence="1">Glycosyl transferase</fullName>
    </submittedName>
</protein>
<dbReference type="EMBL" id="VNWL01000006">
    <property type="protein sequence ID" value="TXK08509.1"/>
    <property type="molecule type" value="Genomic_DNA"/>
</dbReference>
<dbReference type="InterPro" id="IPR029465">
    <property type="entry name" value="ATPgrasp_TupA"/>
</dbReference>
<dbReference type="AlphaFoldDB" id="A0A418NBY9"/>
<evidence type="ECO:0000313" key="3">
    <source>
        <dbReference type="Proteomes" id="UP000284189"/>
    </source>
</evidence>
<dbReference type="Proteomes" id="UP000321528">
    <property type="component" value="Unassembled WGS sequence"/>
</dbReference>
<evidence type="ECO:0000313" key="4">
    <source>
        <dbReference type="Proteomes" id="UP000321528"/>
    </source>
</evidence>